<dbReference type="Gene3D" id="2.60.120.260">
    <property type="entry name" value="Galactose-binding domain-like"/>
    <property type="match status" value="1"/>
</dbReference>
<dbReference type="Proteomes" id="UP000298616">
    <property type="component" value="Chromosome"/>
</dbReference>
<evidence type="ECO:0000313" key="3">
    <source>
        <dbReference type="Proteomes" id="UP000298616"/>
    </source>
</evidence>
<organism evidence="2 3">
    <name type="scientific">Mangrovivirga cuniculi</name>
    <dbReference type="NCBI Taxonomy" id="2715131"/>
    <lineage>
        <taxon>Bacteria</taxon>
        <taxon>Pseudomonadati</taxon>
        <taxon>Bacteroidota</taxon>
        <taxon>Cytophagia</taxon>
        <taxon>Cytophagales</taxon>
        <taxon>Mangrovivirgaceae</taxon>
        <taxon>Mangrovivirga</taxon>
    </lineage>
</organism>
<sequence length="893" mass="102469">MRKIYCLLTIIILVACENKEQDINNSVILYSNDKFTLYKDKIVQGENVARVIYDSIIQSNYKSPASENFSRKINFKFSINQKDNESAPGEDHIIVVRDEHESPVITFGERYVDQSEVPKSGLPTNYKYTFRVDLSPIFNSFEENGYYETYNGSRIAEDDFKGVYIAGNAEPLSWDFVNLENKGLRLNQSVENHIYEITVTLNPYDESTVSNKKWKLTENISQKPIYKSDQPIVDALYNLSLEEAILNIEPDSTLRTGAKWGGVWTRDVSYSIFLAFAYHEPEIAKISLRKKVKRGRIIQDTGSGGAWPVSSDRTTWALAAWEIYKVTGEKEWLKESYEIIKNTLEDDRKTLYNSNTGLYKGESSFLDWREQTYPKWMDNRDIFYSENLGTNAVHYEAHVILSEMAKELGENHEKFSEIAKKIKEGIDKYLWMNEKGYHSQYLYGRPYLNQSPRFEALGSALSVIFDVASKEQQKTLISRSPLTPYGVTCIYPQIPGIPPYHNNGIWPFVQSYWNLAAAKAGNEKVLNHGLASLYRAGGLFLTNYENFVAETGDYKGTEINSHRMLWSMAGNIAMVHRVLIGISFETDGIHFNPVVPKNYGGDKSLTNFKYRNAILNISVKGYGNEIDQIFIDGKESENNFLPPDITGSHSIEIVLKNNSFDQEGINLQSNHFSLPTPIVQLVNSELQWQKIEGAKEYLIFKNGILYDRSVKNSFPLQKNDGKIYKVSALDSAGYQSFTSEPFYNISKDNIIVVELEDYINSSNKNLSNYSGKGFIEISKSKNKDIKFKFKIEEESWYLIDFRYSNGTGPWNTDNNCAIRSFYLDDTYKGVLVMPQRGTDEWSDWGYSNVFKTYLSPGEYTAEIKFKDWNTNMDGEINTAMIDHMRVINLKEKQ</sequence>
<dbReference type="Pfam" id="PF17389">
    <property type="entry name" value="Bac_rhamnosid6H"/>
    <property type="match status" value="1"/>
</dbReference>
<dbReference type="KEGG" id="fpf:DCC35_12015"/>
<dbReference type="SUPFAM" id="SSF49785">
    <property type="entry name" value="Galactose-binding domain-like"/>
    <property type="match status" value="1"/>
</dbReference>
<gene>
    <name evidence="2" type="ORF">DCC35_12015</name>
</gene>
<protein>
    <submittedName>
        <fullName evidence="2">Glycogen debranching protein</fullName>
    </submittedName>
</protein>
<dbReference type="InterPro" id="IPR012341">
    <property type="entry name" value="6hp_glycosidase-like_sf"/>
</dbReference>
<dbReference type="GO" id="GO:0005975">
    <property type="term" value="P:carbohydrate metabolic process"/>
    <property type="evidence" value="ECO:0007669"/>
    <property type="project" value="InterPro"/>
</dbReference>
<dbReference type="InterPro" id="IPR008979">
    <property type="entry name" value="Galactose-bd-like_sf"/>
</dbReference>
<proteinExistence type="predicted"/>
<evidence type="ECO:0000259" key="1">
    <source>
        <dbReference type="Pfam" id="PF17389"/>
    </source>
</evidence>
<evidence type="ECO:0000313" key="2">
    <source>
        <dbReference type="EMBL" id="QCK15418.1"/>
    </source>
</evidence>
<dbReference type="AlphaFoldDB" id="A0A4D7K7W0"/>
<dbReference type="RefSeq" id="WP_137091016.1">
    <property type="nucleotide sequence ID" value="NZ_CP028923.1"/>
</dbReference>
<accession>A0A4D7K7W0</accession>
<dbReference type="Gene3D" id="2.60.420.10">
    <property type="entry name" value="Maltose phosphorylase, domain 3"/>
    <property type="match status" value="1"/>
</dbReference>
<dbReference type="SUPFAM" id="SSF48208">
    <property type="entry name" value="Six-hairpin glycosidases"/>
    <property type="match status" value="1"/>
</dbReference>
<dbReference type="OrthoDB" id="49490at2"/>
<dbReference type="PROSITE" id="PS51257">
    <property type="entry name" value="PROKAR_LIPOPROTEIN"/>
    <property type="match status" value="1"/>
</dbReference>
<dbReference type="InterPro" id="IPR008928">
    <property type="entry name" value="6-hairpin_glycosidase_sf"/>
</dbReference>
<name>A0A4D7K7W0_9BACT</name>
<dbReference type="EMBL" id="CP028923">
    <property type="protein sequence ID" value="QCK15418.1"/>
    <property type="molecule type" value="Genomic_DNA"/>
</dbReference>
<dbReference type="InterPro" id="IPR035396">
    <property type="entry name" value="Bac_rhamnosid6H"/>
</dbReference>
<dbReference type="Gene3D" id="1.50.10.10">
    <property type="match status" value="1"/>
</dbReference>
<keyword evidence="3" id="KW-1185">Reference proteome</keyword>
<reference evidence="2 3" key="1">
    <citation type="submission" date="2018-04" db="EMBL/GenBank/DDBJ databases">
        <title>Complete genome uncultured novel isolate.</title>
        <authorList>
            <person name="Merlino G."/>
        </authorList>
    </citation>
    <scope>NUCLEOTIDE SEQUENCE [LARGE SCALE GENOMIC DNA]</scope>
    <source>
        <strain evidence="3">R1DC9</strain>
    </source>
</reference>
<feature type="domain" description="Alpha-L-rhamnosidase six-hairpin glycosidase" evidence="1">
    <location>
        <begin position="314"/>
        <end position="473"/>
    </location>
</feature>